<organism evidence="4 5">
    <name type="scientific">Pseudofrankia inefficax (strain DSM 45817 / CECT 9037 / DDB 130130 / EuI1c)</name>
    <name type="common">Frankia inefficax</name>
    <dbReference type="NCBI Taxonomy" id="298654"/>
    <lineage>
        <taxon>Bacteria</taxon>
        <taxon>Bacillati</taxon>
        <taxon>Actinomycetota</taxon>
        <taxon>Actinomycetes</taxon>
        <taxon>Frankiales</taxon>
        <taxon>Frankiaceae</taxon>
        <taxon>Pseudofrankia</taxon>
    </lineage>
</organism>
<dbReference type="PANTHER" id="PTHR43669">
    <property type="entry name" value="5-KETO-D-GLUCONATE 5-REDUCTASE"/>
    <property type="match status" value="1"/>
</dbReference>
<keyword evidence="5" id="KW-1185">Reference proteome</keyword>
<dbReference type="PANTHER" id="PTHR43669:SF3">
    <property type="entry name" value="ALCOHOL DEHYDROGENASE, PUTATIVE (AFU_ORTHOLOGUE AFUA_3G03445)-RELATED"/>
    <property type="match status" value="1"/>
</dbReference>
<dbReference type="InterPro" id="IPR002347">
    <property type="entry name" value="SDR_fam"/>
</dbReference>
<dbReference type="Pfam" id="PF00106">
    <property type="entry name" value="adh_short"/>
    <property type="match status" value="1"/>
</dbReference>
<dbReference type="Gene3D" id="3.40.50.720">
    <property type="entry name" value="NAD(P)-binding Rossmann-like Domain"/>
    <property type="match status" value="1"/>
</dbReference>
<proteinExistence type="inferred from homology"/>
<dbReference type="SUPFAM" id="SSF51735">
    <property type="entry name" value="NAD(P)-binding Rossmann-fold domains"/>
    <property type="match status" value="1"/>
</dbReference>
<dbReference type="STRING" id="298654.FraEuI1c_1297"/>
<keyword evidence="2" id="KW-0560">Oxidoreductase</keyword>
<evidence type="ECO:0000259" key="3">
    <source>
        <dbReference type="SMART" id="SM00822"/>
    </source>
</evidence>
<name>E3J3M9_PSEI1</name>
<feature type="domain" description="Ketoreductase" evidence="3">
    <location>
        <begin position="3"/>
        <end position="182"/>
    </location>
</feature>
<dbReference type="HOGENOM" id="CLU_010194_21_0_11"/>
<dbReference type="Proteomes" id="UP000002484">
    <property type="component" value="Chromosome"/>
</dbReference>
<dbReference type="InParanoid" id="E3J3M9"/>
<dbReference type="SMART" id="SM00822">
    <property type="entry name" value="PKS_KR"/>
    <property type="match status" value="1"/>
</dbReference>
<dbReference type="InterPro" id="IPR036291">
    <property type="entry name" value="NAD(P)-bd_dom_sf"/>
</dbReference>
<comment type="similarity">
    <text evidence="1">Belongs to the short-chain dehydrogenases/reductases (SDR) family.</text>
</comment>
<dbReference type="AlphaFoldDB" id="E3J3M9"/>
<dbReference type="InterPro" id="IPR057326">
    <property type="entry name" value="KR_dom"/>
</dbReference>
<dbReference type="GO" id="GO:0016491">
    <property type="term" value="F:oxidoreductase activity"/>
    <property type="evidence" value="ECO:0007669"/>
    <property type="project" value="UniProtKB-KW"/>
</dbReference>
<protein>
    <submittedName>
        <fullName evidence="4">Short-chain dehydrogenase/reductase SDR</fullName>
    </submittedName>
</protein>
<sequence>MRAVVVGASSGLGRAIGIGLGQRGARVALLARRKDRLVDAAHEAGTGSLAIACDVTDEGSVRAAVEEAATGLGGIDAIVYATGIGVLRRLVDVDAGTWRTVFETNVIGASLVTAAAMPHLLESRGVAAYLSSITGSVTEPWPALGSYAVSKAALDKLIEAYRVEYPTLGFTRITVGNSAGGEGASGTEFINNWDPALAGAVHPLWIGRDYVHADFVDVVDLTNVVHTVLTNGAAIKSVVVDARRSTPLSLNIPAQAP</sequence>
<evidence type="ECO:0000256" key="2">
    <source>
        <dbReference type="ARBA" id="ARBA00023002"/>
    </source>
</evidence>
<dbReference type="OrthoDB" id="4612658at2"/>
<evidence type="ECO:0000313" key="4">
    <source>
        <dbReference type="EMBL" id="ADP79366.1"/>
    </source>
</evidence>
<accession>E3J3M9</accession>
<dbReference type="RefSeq" id="WP_013422486.1">
    <property type="nucleotide sequence ID" value="NC_014666.1"/>
</dbReference>
<dbReference type="EMBL" id="CP002299">
    <property type="protein sequence ID" value="ADP79366.1"/>
    <property type="molecule type" value="Genomic_DNA"/>
</dbReference>
<evidence type="ECO:0000313" key="5">
    <source>
        <dbReference type="Proteomes" id="UP000002484"/>
    </source>
</evidence>
<dbReference type="CDD" id="cd05233">
    <property type="entry name" value="SDR_c"/>
    <property type="match status" value="1"/>
</dbReference>
<evidence type="ECO:0000256" key="1">
    <source>
        <dbReference type="ARBA" id="ARBA00006484"/>
    </source>
</evidence>
<reference evidence="4 5" key="1">
    <citation type="submission" date="2010-10" db="EMBL/GenBank/DDBJ databases">
        <title>Complete sequence of Frankia sp. EuI1c.</title>
        <authorList>
            <consortium name="US DOE Joint Genome Institute"/>
            <person name="Lucas S."/>
            <person name="Copeland A."/>
            <person name="Lapidus A."/>
            <person name="Cheng J.-F."/>
            <person name="Bruce D."/>
            <person name="Goodwin L."/>
            <person name="Pitluck S."/>
            <person name="Chertkov O."/>
            <person name="Detter J.C."/>
            <person name="Han C."/>
            <person name="Tapia R."/>
            <person name="Land M."/>
            <person name="Hauser L."/>
            <person name="Jeffries C."/>
            <person name="Kyrpides N."/>
            <person name="Ivanova N."/>
            <person name="Mikhailova N."/>
            <person name="Beauchemin N."/>
            <person name="Sen A."/>
            <person name="Sur S.A."/>
            <person name="Gtari M."/>
            <person name="Wall L."/>
            <person name="Tisa L."/>
            <person name="Woyke T."/>
        </authorList>
    </citation>
    <scope>NUCLEOTIDE SEQUENCE [LARGE SCALE GENOMIC DNA]</scope>
    <source>
        <strain evidence="5">DSM 45817 / CECT 9037 / EuI1c</strain>
    </source>
</reference>
<dbReference type="PRINTS" id="PR00081">
    <property type="entry name" value="GDHRDH"/>
</dbReference>
<dbReference type="eggNOG" id="COG4221">
    <property type="taxonomic scope" value="Bacteria"/>
</dbReference>
<dbReference type="KEGG" id="fri:FraEuI1c_1297"/>
<gene>
    <name evidence="4" type="ordered locus">FraEuI1c_1297</name>
</gene>